<accession>A0AA89CCX5</accession>
<organism evidence="1 2">
    <name type="scientific">Pinctada imbricata</name>
    <name type="common">Atlantic pearl-oyster</name>
    <name type="synonym">Pinctada martensii</name>
    <dbReference type="NCBI Taxonomy" id="66713"/>
    <lineage>
        <taxon>Eukaryota</taxon>
        <taxon>Metazoa</taxon>
        <taxon>Spiralia</taxon>
        <taxon>Lophotrochozoa</taxon>
        <taxon>Mollusca</taxon>
        <taxon>Bivalvia</taxon>
        <taxon>Autobranchia</taxon>
        <taxon>Pteriomorphia</taxon>
        <taxon>Pterioida</taxon>
        <taxon>Pterioidea</taxon>
        <taxon>Pteriidae</taxon>
        <taxon>Pinctada</taxon>
    </lineage>
</organism>
<dbReference type="InterPro" id="IPR011042">
    <property type="entry name" value="6-blade_b-propeller_TolB-like"/>
</dbReference>
<reference evidence="1" key="1">
    <citation type="submission" date="2019-08" db="EMBL/GenBank/DDBJ databases">
        <title>The improved chromosome-level genome for the pearl oyster Pinctada fucata martensii using PacBio sequencing and Hi-C.</title>
        <authorList>
            <person name="Zheng Z."/>
        </authorList>
    </citation>
    <scope>NUCLEOTIDE SEQUENCE</scope>
    <source>
        <strain evidence="1">ZZ-2019</strain>
        <tissue evidence="1">Adductor muscle</tissue>
    </source>
</reference>
<name>A0AA89CCX5_PINIB</name>
<evidence type="ECO:0000313" key="1">
    <source>
        <dbReference type="EMBL" id="KAK3106538.1"/>
    </source>
</evidence>
<protein>
    <recommendedName>
        <fullName evidence="3">Tripartite motif-containing protein 2</fullName>
    </recommendedName>
</protein>
<gene>
    <name evidence="1" type="ORF">FSP39_022176</name>
</gene>
<evidence type="ECO:0008006" key="3">
    <source>
        <dbReference type="Google" id="ProtNLM"/>
    </source>
</evidence>
<sequence length="308" mass="35266">MAESKTFSEQKSLNTCTYYEDIEVDVKYEKEFNVGDSRTSTICLISETEAWVRSDKLNKLVNDSGNMKRSLDSKCLLFHFAVSENGITYFCDPDDKDVIQIDKKGEIGALFSVTPLIPSYINLTRSGDLLITLEDEDSYVRNSSSRRLVRRTSMTGEALMEYEYDSDGKTPLFCRPMRPIEHVNGNICVINQYEQEPDIYSGTIYGFDSRGKINFKYSGIDGDFNPVDICCDTVGNIFISDCINKQIHIIDLKGRFVCFLTLEPFKERLLAISMYDSKLWVGSYDSGLIKVFQFKLSRKNYVLNRNDN</sequence>
<dbReference type="SUPFAM" id="SSF101898">
    <property type="entry name" value="NHL repeat"/>
    <property type="match status" value="1"/>
</dbReference>
<comment type="caution">
    <text evidence="1">The sequence shown here is derived from an EMBL/GenBank/DDBJ whole genome shotgun (WGS) entry which is preliminary data.</text>
</comment>
<proteinExistence type="predicted"/>
<dbReference type="AlphaFoldDB" id="A0AA89CCX5"/>
<evidence type="ECO:0000313" key="2">
    <source>
        <dbReference type="Proteomes" id="UP001186944"/>
    </source>
</evidence>
<dbReference type="Gene3D" id="2.120.10.30">
    <property type="entry name" value="TolB, C-terminal domain"/>
    <property type="match status" value="1"/>
</dbReference>
<dbReference type="EMBL" id="VSWD01000003">
    <property type="protein sequence ID" value="KAK3106538.1"/>
    <property type="molecule type" value="Genomic_DNA"/>
</dbReference>
<dbReference type="Proteomes" id="UP001186944">
    <property type="component" value="Unassembled WGS sequence"/>
</dbReference>
<keyword evidence="2" id="KW-1185">Reference proteome</keyword>